<proteinExistence type="predicted"/>
<accession>X0ZYR8</accession>
<name>X0ZYR8_9ZZZZ</name>
<keyword evidence="1" id="KW-0812">Transmembrane</keyword>
<comment type="caution">
    <text evidence="2">The sequence shown here is derived from an EMBL/GenBank/DDBJ whole genome shotgun (WGS) entry which is preliminary data.</text>
</comment>
<evidence type="ECO:0000313" key="2">
    <source>
        <dbReference type="EMBL" id="GAG63022.1"/>
    </source>
</evidence>
<organism evidence="2">
    <name type="scientific">marine sediment metagenome</name>
    <dbReference type="NCBI Taxonomy" id="412755"/>
    <lineage>
        <taxon>unclassified sequences</taxon>
        <taxon>metagenomes</taxon>
        <taxon>ecological metagenomes</taxon>
    </lineage>
</organism>
<dbReference type="EMBL" id="BART01006409">
    <property type="protein sequence ID" value="GAG63022.1"/>
    <property type="molecule type" value="Genomic_DNA"/>
</dbReference>
<gene>
    <name evidence="2" type="ORF">S01H4_14617</name>
</gene>
<protein>
    <submittedName>
        <fullName evidence="2">Uncharacterized protein</fullName>
    </submittedName>
</protein>
<sequence length="118" mass="13866">MIKTVYASQEHKAIIENYMLMCKEFAKEVASQNKYQNYLEVIETITEYHNNYGNGVRENNWYDWLMIIPINVSVATNGFFAGLETKRNRGIIRAYKVVLNELVIEVVDKIDRLEQINE</sequence>
<keyword evidence="1" id="KW-1133">Transmembrane helix</keyword>
<feature type="transmembrane region" description="Helical" evidence="1">
    <location>
        <begin position="61"/>
        <end position="83"/>
    </location>
</feature>
<keyword evidence="1" id="KW-0472">Membrane</keyword>
<reference evidence="2" key="1">
    <citation type="journal article" date="2014" name="Front. Microbiol.">
        <title>High frequency of phylogenetically diverse reductive dehalogenase-homologous genes in deep subseafloor sedimentary metagenomes.</title>
        <authorList>
            <person name="Kawai M."/>
            <person name="Futagami T."/>
            <person name="Toyoda A."/>
            <person name="Takaki Y."/>
            <person name="Nishi S."/>
            <person name="Hori S."/>
            <person name="Arai W."/>
            <person name="Tsubouchi T."/>
            <person name="Morono Y."/>
            <person name="Uchiyama I."/>
            <person name="Ito T."/>
            <person name="Fujiyama A."/>
            <person name="Inagaki F."/>
            <person name="Takami H."/>
        </authorList>
    </citation>
    <scope>NUCLEOTIDE SEQUENCE</scope>
    <source>
        <strain evidence="2">Expedition CK06-06</strain>
    </source>
</reference>
<evidence type="ECO:0000256" key="1">
    <source>
        <dbReference type="SAM" id="Phobius"/>
    </source>
</evidence>
<dbReference type="AlphaFoldDB" id="X0ZYR8"/>